<dbReference type="EMBL" id="QICS01000012">
    <property type="protein sequence ID" value="PXV86628.1"/>
    <property type="molecule type" value="Genomic_DNA"/>
</dbReference>
<dbReference type="InterPro" id="IPR004006">
    <property type="entry name" value="DhaK_dom"/>
</dbReference>
<dbReference type="GO" id="GO:0004371">
    <property type="term" value="F:glycerone kinase activity"/>
    <property type="evidence" value="ECO:0007669"/>
    <property type="project" value="InterPro"/>
</dbReference>
<accession>A0A318ESP2</accession>
<keyword evidence="2" id="KW-0418">Kinase</keyword>
<reference evidence="2 3" key="1">
    <citation type="submission" date="2018-05" db="EMBL/GenBank/DDBJ databases">
        <title>Genomic Encyclopedia of Type Strains, Phase IV (KMG-IV): sequencing the most valuable type-strain genomes for metagenomic binning, comparative biology and taxonomic classification.</title>
        <authorList>
            <person name="Goeker M."/>
        </authorList>
    </citation>
    <scope>NUCLEOTIDE SEQUENCE [LARGE SCALE GENOMIC DNA]</scope>
    <source>
        <strain evidence="2 3">DSM 28816</strain>
    </source>
</reference>
<dbReference type="GO" id="GO:0005829">
    <property type="term" value="C:cytosol"/>
    <property type="evidence" value="ECO:0007669"/>
    <property type="project" value="TreeGrafter"/>
</dbReference>
<name>A0A318ESP2_9FIRM</name>
<dbReference type="GO" id="GO:0019563">
    <property type="term" value="P:glycerol catabolic process"/>
    <property type="evidence" value="ECO:0007669"/>
    <property type="project" value="TreeGrafter"/>
</dbReference>
<dbReference type="Gene3D" id="3.40.50.10440">
    <property type="entry name" value="Dihydroxyacetone kinase, domain 1"/>
    <property type="match status" value="1"/>
</dbReference>
<proteinExistence type="predicted"/>
<dbReference type="RefSeq" id="WP_181899186.1">
    <property type="nucleotide sequence ID" value="NZ_NOKA02000005.1"/>
</dbReference>
<dbReference type="AlphaFoldDB" id="A0A318ESP2"/>
<protein>
    <submittedName>
        <fullName evidence="2">Dihydroxyacetone kinase-like protein</fullName>
    </submittedName>
</protein>
<evidence type="ECO:0000313" key="3">
    <source>
        <dbReference type="Proteomes" id="UP000247523"/>
    </source>
</evidence>
<comment type="caution">
    <text evidence="2">The sequence shown here is derived from an EMBL/GenBank/DDBJ whole genome shotgun (WGS) entry which is preliminary data.</text>
</comment>
<dbReference type="SUPFAM" id="SSF82549">
    <property type="entry name" value="DAK1/DegV-like"/>
    <property type="match status" value="1"/>
</dbReference>
<dbReference type="Gene3D" id="3.30.1180.20">
    <property type="entry name" value="Dihydroxyacetone kinase, domain 2"/>
    <property type="match status" value="1"/>
</dbReference>
<dbReference type="InterPro" id="IPR050861">
    <property type="entry name" value="Dihydroxyacetone_Kinase"/>
</dbReference>
<sequence>MNKLINHPDDMVKEMLEGYLSIYPNQFERVPNTIGLMKKNKSEQVSIVVGGGAGNEPWIMGYVGEGLATGAALGNVYTAPPSRAILNVTHAVTNSKGVLYICTNHMGDVLNFELVRELAELDGIESRCVFVTDDISTASLEQKAERRGVAGIALVVKVAGAACDFGLSLEEVVRIANKAKENTNTFSVTTSAGYMPGSGRAMFEMPEGEIEYGMGFNGEPGILHTKLGSADEIAETLMKYLLNDMKLTKTDEIAVMINGFGFTSLLELCIIGRKVKQIINTNKIQTHDIFIDQLFCPQGTGGLSITIMKLDSELKKYYDAPAYSPFFNKIAIGE</sequence>
<evidence type="ECO:0000313" key="2">
    <source>
        <dbReference type="EMBL" id="PXV86628.1"/>
    </source>
</evidence>
<gene>
    <name evidence="2" type="ORF">C8E03_1125</name>
</gene>
<dbReference type="Proteomes" id="UP000247523">
    <property type="component" value="Unassembled WGS sequence"/>
</dbReference>
<feature type="domain" description="DhaK" evidence="1">
    <location>
        <begin position="7"/>
        <end position="327"/>
    </location>
</feature>
<dbReference type="Pfam" id="PF02733">
    <property type="entry name" value="Dak1"/>
    <property type="match status" value="1"/>
</dbReference>
<keyword evidence="2" id="KW-0808">Transferase</keyword>
<organism evidence="2 3">
    <name type="scientific">Lachnotalea glycerini</name>
    <dbReference type="NCBI Taxonomy" id="1763509"/>
    <lineage>
        <taxon>Bacteria</taxon>
        <taxon>Bacillati</taxon>
        <taxon>Bacillota</taxon>
        <taxon>Clostridia</taxon>
        <taxon>Lachnospirales</taxon>
        <taxon>Lachnospiraceae</taxon>
        <taxon>Lachnotalea</taxon>
    </lineage>
</organism>
<dbReference type="FunFam" id="3.40.50.10440:FF:000001">
    <property type="entry name" value="Dihydroxyacetone kinase, DhaK subunit"/>
    <property type="match status" value="1"/>
</dbReference>
<evidence type="ECO:0000259" key="1">
    <source>
        <dbReference type="PROSITE" id="PS51481"/>
    </source>
</evidence>
<dbReference type="PROSITE" id="PS51481">
    <property type="entry name" value="DHAK"/>
    <property type="match status" value="1"/>
</dbReference>
<dbReference type="PANTHER" id="PTHR28629:SF4">
    <property type="entry name" value="TRIOKINASE_FMN CYCLASE"/>
    <property type="match status" value="1"/>
</dbReference>
<dbReference type="PANTHER" id="PTHR28629">
    <property type="entry name" value="TRIOKINASE/FMN CYCLASE"/>
    <property type="match status" value="1"/>
</dbReference>